<comment type="similarity">
    <text evidence="1 4">Belongs to the bacterial ribosomal protein bS21 family.</text>
</comment>
<evidence type="ECO:0000313" key="6">
    <source>
        <dbReference type="Proteomes" id="UP000229574"/>
    </source>
</evidence>
<dbReference type="GO" id="GO:0003735">
    <property type="term" value="F:structural constituent of ribosome"/>
    <property type="evidence" value="ECO:0007669"/>
    <property type="project" value="InterPro"/>
</dbReference>
<sequence length="71" mass="8541">MPIIVKAKKDESSDGVIRRFKKKVMTENVIEETRKREFHKSPALLRKERNNEIKRKKYVDRMQRISAAKKK</sequence>
<dbReference type="InterPro" id="IPR038380">
    <property type="entry name" value="Ribosomal_bS21_sf"/>
</dbReference>
<dbReference type="GO" id="GO:1990904">
    <property type="term" value="C:ribonucleoprotein complex"/>
    <property type="evidence" value="ECO:0007669"/>
    <property type="project" value="UniProtKB-KW"/>
</dbReference>
<evidence type="ECO:0000256" key="1">
    <source>
        <dbReference type="ARBA" id="ARBA00006640"/>
    </source>
</evidence>
<keyword evidence="2 4" id="KW-0689">Ribosomal protein</keyword>
<name>A0A2H0WYH2_9BACT</name>
<evidence type="ECO:0000256" key="2">
    <source>
        <dbReference type="ARBA" id="ARBA00022980"/>
    </source>
</evidence>
<evidence type="ECO:0000256" key="3">
    <source>
        <dbReference type="ARBA" id="ARBA00023274"/>
    </source>
</evidence>
<accession>A0A2H0WYH2</accession>
<keyword evidence="3 4" id="KW-0687">Ribonucleoprotein</keyword>
<evidence type="ECO:0000313" key="5">
    <source>
        <dbReference type="EMBL" id="PIS17702.1"/>
    </source>
</evidence>
<dbReference type="GO" id="GO:0006412">
    <property type="term" value="P:translation"/>
    <property type="evidence" value="ECO:0007669"/>
    <property type="project" value="InterPro"/>
</dbReference>
<proteinExistence type="inferred from homology"/>
<dbReference type="Pfam" id="PF01165">
    <property type="entry name" value="Ribosomal_S21"/>
    <property type="match status" value="1"/>
</dbReference>
<reference evidence="6" key="1">
    <citation type="submission" date="2017-09" db="EMBL/GenBank/DDBJ databases">
        <title>Depth-based differentiation of microbial function through sediment-hosted aquifers and enrichment of novel symbionts in the deep terrestrial subsurface.</title>
        <authorList>
            <person name="Probst A.J."/>
            <person name="Ladd B."/>
            <person name="Jarett J.K."/>
            <person name="Geller-Mcgrath D.E."/>
            <person name="Sieber C.M.K."/>
            <person name="Emerson J.B."/>
            <person name="Anantharaman K."/>
            <person name="Thomas B.C."/>
            <person name="Malmstrom R."/>
            <person name="Stieglmeier M."/>
            <person name="Klingl A."/>
            <person name="Woyke T."/>
            <person name="Ryan C.M."/>
            <person name="Banfield J.F."/>
        </authorList>
    </citation>
    <scope>NUCLEOTIDE SEQUENCE [LARGE SCALE GENOMIC DNA]</scope>
</reference>
<gene>
    <name evidence="5" type="primary">rpsU</name>
    <name evidence="5" type="ORF">COT54_03265</name>
</gene>
<dbReference type="GO" id="GO:0005840">
    <property type="term" value="C:ribosome"/>
    <property type="evidence" value="ECO:0007669"/>
    <property type="project" value="UniProtKB-KW"/>
</dbReference>
<dbReference type="NCBIfam" id="TIGR00030">
    <property type="entry name" value="S21p"/>
    <property type="match status" value="1"/>
</dbReference>
<dbReference type="Proteomes" id="UP000229574">
    <property type="component" value="Unassembled WGS sequence"/>
</dbReference>
<organism evidence="5 6">
    <name type="scientific">Candidatus Collierbacteria bacterium CG09_land_8_20_14_0_10_46_12</name>
    <dbReference type="NCBI Taxonomy" id="1974533"/>
    <lineage>
        <taxon>Bacteria</taxon>
        <taxon>Candidatus Collieribacteriota</taxon>
    </lineage>
</organism>
<comment type="caution">
    <text evidence="5">The sequence shown here is derived from an EMBL/GenBank/DDBJ whole genome shotgun (WGS) entry which is preliminary data.</text>
</comment>
<dbReference type="Gene3D" id="1.20.5.1150">
    <property type="entry name" value="Ribosomal protein S8"/>
    <property type="match status" value="1"/>
</dbReference>
<dbReference type="AlphaFoldDB" id="A0A2H0WYH2"/>
<evidence type="ECO:0000256" key="4">
    <source>
        <dbReference type="RuleBase" id="RU000667"/>
    </source>
</evidence>
<protein>
    <recommendedName>
        <fullName evidence="4">30S ribosomal protein S21</fullName>
    </recommendedName>
</protein>
<dbReference type="PRINTS" id="PR00976">
    <property type="entry name" value="RIBOSOMALS21"/>
</dbReference>
<dbReference type="EMBL" id="PEYY01000123">
    <property type="protein sequence ID" value="PIS17702.1"/>
    <property type="molecule type" value="Genomic_DNA"/>
</dbReference>
<dbReference type="InterPro" id="IPR001911">
    <property type="entry name" value="Ribosomal_bS21"/>
</dbReference>